<dbReference type="Proteomes" id="UP001176941">
    <property type="component" value="Chromosome 9"/>
</dbReference>
<accession>A0ABN9A2U3</accession>
<dbReference type="EMBL" id="OX459945">
    <property type="protein sequence ID" value="CAI9179277.1"/>
    <property type="molecule type" value="Genomic_DNA"/>
</dbReference>
<feature type="compositionally biased region" description="Basic and acidic residues" evidence="1">
    <location>
        <begin position="51"/>
        <end position="60"/>
    </location>
</feature>
<evidence type="ECO:0000256" key="1">
    <source>
        <dbReference type="SAM" id="MobiDB-lite"/>
    </source>
</evidence>
<gene>
    <name evidence="2" type="ORF">MRATA1EN1_LOCUS28239</name>
</gene>
<feature type="compositionally biased region" description="Basic residues" evidence="1">
    <location>
        <begin position="76"/>
        <end position="85"/>
    </location>
</feature>
<evidence type="ECO:0000313" key="2">
    <source>
        <dbReference type="EMBL" id="CAI9179277.1"/>
    </source>
</evidence>
<feature type="compositionally biased region" description="Low complexity" evidence="1">
    <location>
        <begin position="135"/>
        <end position="154"/>
    </location>
</feature>
<protein>
    <submittedName>
        <fullName evidence="2">Uncharacterized protein</fullName>
    </submittedName>
</protein>
<organism evidence="2 3">
    <name type="scientific">Rangifer tarandus platyrhynchus</name>
    <name type="common">Svalbard reindeer</name>
    <dbReference type="NCBI Taxonomy" id="3082113"/>
    <lineage>
        <taxon>Eukaryota</taxon>
        <taxon>Metazoa</taxon>
        <taxon>Chordata</taxon>
        <taxon>Craniata</taxon>
        <taxon>Vertebrata</taxon>
        <taxon>Euteleostomi</taxon>
        <taxon>Mammalia</taxon>
        <taxon>Eutheria</taxon>
        <taxon>Laurasiatheria</taxon>
        <taxon>Artiodactyla</taxon>
        <taxon>Ruminantia</taxon>
        <taxon>Pecora</taxon>
        <taxon>Cervidae</taxon>
        <taxon>Odocoileinae</taxon>
        <taxon>Rangifer</taxon>
    </lineage>
</organism>
<name>A0ABN9A2U3_RANTA</name>
<feature type="region of interest" description="Disordered" evidence="1">
    <location>
        <begin position="1"/>
        <end position="157"/>
    </location>
</feature>
<proteinExistence type="predicted"/>
<sequence>MLPDLPPAELVRQLGGAGRGGRATSRDESTALGMIQKTEEPIGTLGGAGRGEGRVGDARARAAGSRSARARERAVSRARNRRRVAAPRLSPSRSRSRRITEQVSSRNPAPLPSARSPRDLGEASGEGAADGQGSRGAWRGAAASPSPSPGRSGRLLARLEVRPARPAAEMKLWF</sequence>
<keyword evidence="3" id="KW-1185">Reference proteome</keyword>
<reference evidence="2" key="1">
    <citation type="submission" date="2023-04" db="EMBL/GenBank/DDBJ databases">
        <authorList>
            <consortium name="ELIXIR-Norway"/>
        </authorList>
    </citation>
    <scope>NUCLEOTIDE SEQUENCE [LARGE SCALE GENOMIC DNA]</scope>
</reference>
<evidence type="ECO:0000313" key="3">
    <source>
        <dbReference type="Proteomes" id="UP001176941"/>
    </source>
</evidence>